<feature type="domain" description="Carboxylesterase type B" evidence="3">
    <location>
        <begin position="29"/>
        <end position="542"/>
    </location>
</feature>
<dbReference type="PANTHER" id="PTHR11559">
    <property type="entry name" value="CARBOXYLESTERASE"/>
    <property type="match status" value="1"/>
</dbReference>
<organism evidence="4 5">
    <name type="scientific">Callosobruchus maculatus</name>
    <name type="common">Southern cowpea weevil</name>
    <name type="synonym">Pulse bruchid</name>
    <dbReference type="NCBI Taxonomy" id="64391"/>
    <lineage>
        <taxon>Eukaryota</taxon>
        <taxon>Metazoa</taxon>
        <taxon>Ecdysozoa</taxon>
        <taxon>Arthropoda</taxon>
        <taxon>Hexapoda</taxon>
        <taxon>Insecta</taxon>
        <taxon>Pterygota</taxon>
        <taxon>Neoptera</taxon>
        <taxon>Endopterygota</taxon>
        <taxon>Coleoptera</taxon>
        <taxon>Polyphaga</taxon>
        <taxon>Cucujiformia</taxon>
        <taxon>Chrysomeloidea</taxon>
        <taxon>Chrysomelidae</taxon>
        <taxon>Bruchinae</taxon>
        <taxon>Bruchini</taxon>
        <taxon>Callosobruchus</taxon>
    </lineage>
</organism>
<protein>
    <recommendedName>
        <fullName evidence="3">Carboxylesterase type B domain-containing protein</fullName>
    </recommendedName>
</protein>
<gene>
    <name evidence="4" type="ORF">CALMAC_LOCUS2233</name>
</gene>
<evidence type="ECO:0000313" key="4">
    <source>
        <dbReference type="EMBL" id="VEN36725.1"/>
    </source>
</evidence>
<accession>A0A653BN48</accession>
<feature type="signal peptide" evidence="2">
    <location>
        <begin position="1"/>
        <end position="18"/>
    </location>
</feature>
<proteinExistence type="predicted"/>
<dbReference type="InterPro" id="IPR050309">
    <property type="entry name" value="Type-B_Carboxylest/Lipase"/>
</dbReference>
<dbReference type="InterPro" id="IPR029058">
    <property type="entry name" value="AB_hydrolase_fold"/>
</dbReference>
<reference evidence="4 5" key="1">
    <citation type="submission" date="2019-01" db="EMBL/GenBank/DDBJ databases">
        <authorList>
            <person name="Sayadi A."/>
        </authorList>
    </citation>
    <scope>NUCLEOTIDE SEQUENCE [LARGE SCALE GENOMIC DNA]</scope>
</reference>
<feature type="chain" id="PRO_5024975527" description="Carboxylesterase type B domain-containing protein" evidence="2">
    <location>
        <begin position="19"/>
        <end position="568"/>
    </location>
</feature>
<evidence type="ECO:0000313" key="5">
    <source>
        <dbReference type="Proteomes" id="UP000410492"/>
    </source>
</evidence>
<dbReference type="SUPFAM" id="SSF53474">
    <property type="entry name" value="alpha/beta-Hydrolases"/>
    <property type="match status" value="1"/>
</dbReference>
<dbReference type="EMBL" id="CAACVG010002644">
    <property type="protein sequence ID" value="VEN36725.1"/>
    <property type="molecule type" value="Genomic_DNA"/>
</dbReference>
<evidence type="ECO:0000256" key="2">
    <source>
        <dbReference type="SAM" id="SignalP"/>
    </source>
</evidence>
<name>A0A653BN48_CALMS</name>
<dbReference type="Pfam" id="PF00135">
    <property type="entry name" value="COesterase"/>
    <property type="match status" value="1"/>
</dbReference>
<sequence length="568" mass="64255">MMLFLTNILLLFPLYTFAYCNDNDVTVTLRNPVDSRIRGKCVETYRGETYRSFTNIPYAEPPIGKRRFQKPEPVKPWKGTYDATGLKRACLQDPIFQVGLIFGTEDCLVLNVYTPVASGNSSKLLPVLFWIPGGAFQFGSGTHIIGLGSFDSYDPAFFMEEDIVVVTLNYRLGALGFLTTHDDVIPANLGMRDQNLALRWVQENIDLFGGDPKDIVIAGQSAASCMTCYHLLSNGSEMEAVTGAIMISGTCLSPFGFGTNSSARANAFAVGRKLGLRLDESADDSSTRLLEVLQDVPAKKLLRMAGMRYSPHKGDEGQITPKWEPVFAKDFYPKEPMTDAIDEGRFHKVPILFGINSEECLSPIYLGFLPQIKRKGEKWDQEIWKMIDINVNVQDRVKAAEDMKVFYTDESFSEDPASVVKFCTDDEFTLPMGRHAESASKHGVPVYMYMVDHKYVPHFIPGVEGVGHGEDLYFFWNSTFTQTAKLLFPNFKLILRRMVRLLSNFVKYKKPIIKPDALFQNLEWPKFDSKDLLYLKIDSNLEVLSDMRDYSAKRTVYNKHIQKPISVY</sequence>
<keyword evidence="2" id="KW-0732">Signal</keyword>
<keyword evidence="1" id="KW-0325">Glycoprotein</keyword>
<dbReference type="Gene3D" id="3.40.50.1820">
    <property type="entry name" value="alpha/beta hydrolase"/>
    <property type="match status" value="1"/>
</dbReference>
<dbReference type="OrthoDB" id="6705236at2759"/>
<keyword evidence="5" id="KW-1185">Reference proteome</keyword>
<evidence type="ECO:0000256" key="1">
    <source>
        <dbReference type="ARBA" id="ARBA00023180"/>
    </source>
</evidence>
<dbReference type="AlphaFoldDB" id="A0A653BN48"/>
<dbReference type="InterPro" id="IPR002018">
    <property type="entry name" value="CarbesteraseB"/>
</dbReference>
<evidence type="ECO:0000259" key="3">
    <source>
        <dbReference type="Pfam" id="PF00135"/>
    </source>
</evidence>
<dbReference type="Proteomes" id="UP000410492">
    <property type="component" value="Unassembled WGS sequence"/>
</dbReference>